<reference evidence="1" key="2">
    <citation type="submission" date="2020-09" db="EMBL/GenBank/DDBJ databases">
        <authorList>
            <person name="Sun Q."/>
            <person name="Kim S."/>
        </authorList>
    </citation>
    <scope>NUCLEOTIDE SEQUENCE</scope>
    <source>
        <strain evidence="1">KCTC 12368</strain>
    </source>
</reference>
<comment type="caution">
    <text evidence="1">The sequence shown here is derived from an EMBL/GenBank/DDBJ whole genome shotgun (WGS) entry which is preliminary data.</text>
</comment>
<dbReference type="Proteomes" id="UP000619457">
    <property type="component" value="Unassembled WGS sequence"/>
</dbReference>
<evidence type="ECO:0000313" key="1">
    <source>
        <dbReference type="EMBL" id="GGZ34314.1"/>
    </source>
</evidence>
<dbReference type="InterPro" id="IPR025316">
    <property type="entry name" value="DUF4221"/>
</dbReference>
<dbReference type="RefSeq" id="WP_018475321.1">
    <property type="nucleotide sequence ID" value="NZ_BMWX01000005.1"/>
</dbReference>
<organism evidence="1 2">
    <name type="scientific">Echinicola pacifica</name>
    <dbReference type="NCBI Taxonomy" id="346377"/>
    <lineage>
        <taxon>Bacteria</taxon>
        <taxon>Pseudomonadati</taxon>
        <taxon>Bacteroidota</taxon>
        <taxon>Cytophagia</taxon>
        <taxon>Cytophagales</taxon>
        <taxon>Cyclobacteriaceae</taxon>
        <taxon>Echinicola</taxon>
    </lineage>
</organism>
<dbReference type="EMBL" id="BMWX01000005">
    <property type="protein sequence ID" value="GGZ34314.1"/>
    <property type="molecule type" value="Genomic_DNA"/>
</dbReference>
<evidence type="ECO:0000313" key="2">
    <source>
        <dbReference type="Proteomes" id="UP000619457"/>
    </source>
</evidence>
<accession>A0A918Q5W8</accession>
<protein>
    <recommendedName>
        <fullName evidence="3">DUF4221 domain-containing protein</fullName>
    </recommendedName>
</protein>
<reference evidence="1" key="1">
    <citation type="journal article" date="2014" name="Int. J. Syst. Evol. Microbiol.">
        <title>Complete genome sequence of Corynebacterium casei LMG S-19264T (=DSM 44701T), isolated from a smear-ripened cheese.</title>
        <authorList>
            <consortium name="US DOE Joint Genome Institute (JGI-PGF)"/>
            <person name="Walter F."/>
            <person name="Albersmeier A."/>
            <person name="Kalinowski J."/>
            <person name="Ruckert C."/>
        </authorList>
    </citation>
    <scope>NUCLEOTIDE SEQUENCE</scope>
    <source>
        <strain evidence="1">KCTC 12368</strain>
    </source>
</reference>
<keyword evidence="2" id="KW-1185">Reference proteome</keyword>
<sequence>MRLISVWIVLILGSSCGLSETEDYNSNYKIESYNLIIDSLATFDFELFQIVRDGNDEYLYVLNKHNKTIDIYDIEKGKIRKRVNLVKDVRYSGLSKNYFYVINPDSILLIPAYTLRGTVLIDSNGNVRHRYNPALPVDVEFPNLINHSSNPSRPNYYRNGKLFLAHLTLRNTTFLKYSESKTYTDIVFDMEVDSVYFNEKMTYPSEYVNNSYITLHAVNYRVLTKSNKWVYSWPVLNELLIYDSTYNLINKTNAGSRYFSGLSPVIERFPVEKYLEYYISNTSYSRIIEDHIRNRYYRFVMRGRSGFNYESDLNMSSEDKNEFSIMVFDENFNLIDEYDFLGKTYNIYGAFVGERGLFIPKNNYYNEYVSEDTLKYDIINF</sequence>
<name>A0A918Q5W8_9BACT</name>
<dbReference type="Pfam" id="PF13970">
    <property type="entry name" value="DUF4221"/>
    <property type="match status" value="1"/>
</dbReference>
<gene>
    <name evidence="1" type="ORF">GCM10007049_29610</name>
</gene>
<dbReference type="AlphaFoldDB" id="A0A918Q5W8"/>
<proteinExistence type="predicted"/>
<dbReference type="PROSITE" id="PS51257">
    <property type="entry name" value="PROKAR_LIPOPROTEIN"/>
    <property type="match status" value="1"/>
</dbReference>
<evidence type="ECO:0008006" key="3">
    <source>
        <dbReference type="Google" id="ProtNLM"/>
    </source>
</evidence>